<evidence type="ECO:0000256" key="9">
    <source>
        <dbReference type="RuleBase" id="RU369079"/>
    </source>
</evidence>
<evidence type="ECO:0000256" key="5">
    <source>
        <dbReference type="ARBA" id="ARBA00022692"/>
    </source>
</evidence>
<evidence type="ECO:0000313" key="11">
    <source>
        <dbReference type="EMBL" id="MBN9672279.1"/>
    </source>
</evidence>
<accession>A0A939EIK9</accession>
<protein>
    <recommendedName>
        <fullName evidence="9">TRAP transporter small permease protein</fullName>
    </recommendedName>
</protein>
<reference evidence="11" key="1">
    <citation type="submission" date="2020-12" db="EMBL/GenBank/DDBJ databases">
        <title>Oil enriched cultivation method for isolating marine PHA-producing bacteria.</title>
        <authorList>
            <person name="Zheng W."/>
            <person name="Yu S."/>
            <person name="Huang Y."/>
        </authorList>
    </citation>
    <scope>NUCLEOTIDE SEQUENCE</scope>
    <source>
        <strain evidence="11">SY-2-12</strain>
    </source>
</reference>
<comment type="subcellular location">
    <subcellularLocation>
        <location evidence="1 9">Cell inner membrane</location>
        <topology evidence="1 9">Multi-pass membrane protein</topology>
    </subcellularLocation>
</comment>
<comment type="similarity">
    <text evidence="8 9">Belongs to the TRAP transporter small permease family.</text>
</comment>
<feature type="transmembrane region" description="Helical" evidence="9">
    <location>
        <begin position="137"/>
        <end position="157"/>
    </location>
</feature>
<evidence type="ECO:0000259" key="10">
    <source>
        <dbReference type="Pfam" id="PF04290"/>
    </source>
</evidence>
<dbReference type="Pfam" id="PF04290">
    <property type="entry name" value="DctQ"/>
    <property type="match status" value="1"/>
</dbReference>
<gene>
    <name evidence="11" type="ORF">JF539_18140</name>
</gene>
<feature type="transmembrane region" description="Helical" evidence="9">
    <location>
        <begin position="53"/>
        <end position="75"/>
    </location>
</feature>
<dbReference type="PANTHER" id="PTHR35011">
    <property type="entry name" value="2,3-DIKETO-L-GULONATE TRAP TRANSPORTER SMALL PERMEASE PROTEIN YIAM"/>
    <property type="match status" value="1"/>
</dbReference>
<dbReference type="AlphaFoldDB" id="A0A939EIK9"/>
<evidence type="ECO:0000256" key="7">
    <source>
        <dbReference type="ARBA" id="ARBA00023136"/>
    </source>
</evidence>
<evidence type="ECO:0000313" key="12">
    <source>
        <dbReference type="Proteomes" id="UP000664096"/>
    </source>
</evidence>
<evidence type="ECO:0000256" key="1">
    <source>
        <dbReference type="ARBA" id="ARBA00004429"/>
    </source>
</evidence>
<dbReference type="Proteomes" id="UP000664096">
    <property type="component" value="Unassembled WGS sequence"/>
</dbReference>
<keyword evidence="2 9" id="KW-0813">Transport</keyword>
<comment type="caution">
    <text evidence="11">The sequence shown here is derived from an EMBL/GenBank/DDBJ whole genome shotgun (WGS) entry which is preliminary data.</text>
</comment>
<dbReference type="RefSeq" id="WP_207142135.1">
    <property type="nucleotide sequence ID" value="NZ_JAEKJZ010000004.1"/>
</dbReference>
<evidence type="ECO:0000256" key="4">
    <source>
        <dbReference type="ARBA" id="ARBA00022519"/>
    </source>
</evidence>
<dbReference type="GO" id="GO:0022857">
    <property type="term" value="F:transmembrane transporter activity"/>
    <property type="evidence" value="ECO:0007669"/>
    <property type="project" value="UniProtKB-UniRule"/>
</dbReference>
<dbReference type="PANTHER" id="PTHR35011:SF2">
    <property type="entry name" value="2,3-DIKETO-L-GULONATE TRAP TRANSPORTER SMALL PERMEASE PROTEIN YIAM"/>
    <property type="match status" value="1"/>
</dbReference>
<keyword evidence="4 9" id="KW-0997">Cell inner membrane</keyword>
<dbReference type="GO" id="GO:0015740">
    <property type="term" value="P:C4-dicarboxylate transport"/>
    <property type="evidence" value="ECO:0007669"/>
    <property type="project" value="TreeGrafter"/>
</dbReference>
<evidence type="ECO:0000256" key="3">
    <source>
        <dbReference type="ARBA" id="ARBA00022475"/>
    </source>
</evidence>
<comment type="function">
    <text evidence="9">Part of the tripartite ATP-independent periplasmic (TRAP) transport system.</text>
</comment>
<evidence type="ECO:0000256" key="6">
    <source>
        <dbReference type="ARBA" id="ARBA00022989"/>
    </source>
</evidence>
<name>A0A939EIK9_9HYPH</name>
<feature type="transmembrane region" description="Helical" evidence="9">
    <location>
        <begin position="96"/>
        <end position="117"/>
    </location>
</feature>
<keyword evidence="6 9" id="KW-1133">Transmembrane helix</keyword>
<sequence>MTAQTALPKPLTGLRVLVARILPAVAAGLILAMVAVTVVDVIGRYIFNAPLSGAFELTQVLLAGLVMTGLPITTLKGGHVEVDILSGMWSPTTKRIVSAFGAGVTSLVLFAVSWTLVRHGTALFGDGATTVELSLPLWPAAALGAFTFAASAFTALLPSQLVRRF</sequence>
<dbReference type="GO" id="GO:0005886">
    <property type="term" value="C:plasma membrane"/>
    <property type="evidence" value="ECO:0007669"/>
    <property type="project" value="UniProtKB-SubCell"/>
</dbReference>
<organism evidence="11 12">
    <name type="scientific">Roseibium aggregatum</name>
    <dbReference type="NCBI Taxonomy" id="187304"/>
    <lineage>
        <taxon>Bacteria</taxon>
        <taxon>Pseudomonadati</taxon>
        <taxon>Pseudomonadota</taxon>
        <taxon>Alphaproteobacteria</taxon>
        <taxon>Hyphomicrobiales</taxon>
        <taxon>Stappiaceae</taxon>
        <taxon>Roseibium</taxon>
    </lineage>
</organism>
<dbReference type="EMBL" id="JAEKJZ010000004">
    <property type="protein sequence ID" value="MBN9672279.1"/>
    <property type="molecule type" value="Genomic_DNA"/>
</dbReference>
<dbReference type="InterPro" id="IPR055348">
    <property type="entry name" value="DctQ"/>
</dbReference>
<feature type="domain" description="Tripartite ATP-independent periplasmic transporters DctQ component" evidence="10">
    <location>
        <begin position="33"/>
        <end position="163"/>
    </location>
</feature>
<evidence type="ECO:0000256" key="8">
    <source>
        <dbReference type="ARBA" id="ARBA00038436"/>
    </source>
</evidence>
<comment type="subunit">
    <text evidence="9">The complex comprises the extracytoplasmic solute receptor protein and the two transmembrane proteins.</text>
</comment>
<keyword evidence="5 9" id="KW-0812">Transmembrane</keyword>
<proteinExistence type="inferred from homology"/>
<feature type="transmembrane region" description="Helical" evidence="9">
    <location>
        <begin position="21"/>
        <end position="47"/>
    </location>
</feature>
<keyword evidence="3" id="KW-1003">Cell membrane</keyword>
<evidence type="ECO:0000256" key="2">
    <source>
        <dbReference type="ARBA" id="ARBA00022448"/>
    </source>
</evidence>
<dbReference type="InterPro" id="IPR007387">
    <property type="entry name" value="TRAP_DctQ"/>
</dbReference>
<keyword evidence="7 9" id="KW-0472">Membrane</keyword>